<evidence type="ECO:0008006" key="4">
    <source>
        <dbReference type="Google" id="ProtNLM"/>
    </source>
</evidence>
<keyword evidence="1" id="KW-0732">Signal</keyword>
<accession>A0A172TYD3</accession>
<reference evidence="2 3" key="2">
    <citation type="journal article" date="2016" name="Int. J. Syst. Evol. Microbiol.">
        <title>Flavisolibacter tropicus sp. nov., isolated from tropical soil.</title>
        <authorList>
            <person name="Lee J.J."/>
            <person name="Kang M.S."/>
            <person name="Kim G.S."/>
            <person name="Lee C.S."/>
            <person name="Lim S."/>
            <person name="Lee J."/>
            <person name="Roh S.H."/>
            <person name="Kang H."/>
            <person name="Ha J.M."/>
            <person name="Bae S."/>
            <person name="Jung H.Y."/>
            <person name="Kim M.K."/>
        </authorList>
    </citation>
    <scope>NUCLEOTIDE SEQUENCE [LARGE SCALE GENOMIC DNA]</scope>
    <source>
        <strain evidence="2 3">LCS9</strain>
    </source>
</reference>
<keyword evidence="3" id="KW-1185">Reference proteome</keyword>
<feature type="signal peptide" evidence="1">
    <location>
        <begin position="1"/>
        <end position="20"/>
    </location>
</feature>
<proteinExistence type="predicted"/>
<dbReference type="KEGG" id="fla:SY85_15840"/>
<dbReference type="OrthoDB" id="648560at2"/>
<evidence type="ECO:0000313" key="3">
    <source>
        <dbReference type="Proteomes" id="UP000077177"/>
    </source>
</evidence>
<feature type="chain" id="PRO_5008001392" description="Outer membrane protein beta-barrel domain-containing protein" evidence="1">
    <location>
        <begin position="21"/>
        <end position="306"/>
    </location>
</feature>
<evidence type="ECO:0000313" key="2">
    <source>
        <dbReference type="EMBL" id="ANE51747.1"/>
    </source>
</evidence>
<organism evidence="2 3">
    <name type="scientific">Flavisolibacter tropicus</name>
    <dbReference type="NCBI Taxonomy" id="1492898"/>
    <lineage>
        <taxon>Bacteria</taxon>
        <taxon>Pseudomonadati</taxon>
        <taxon>Bacteroidota</taxon>
        <taxon>Chitinophagia</taxon>
        <taxon>Chitinophagales</taxon>
        <taxon>Chitinophagaceae</taxon>
        <taxon>Flavisolibacter</taxon>
    </lineage>
</organism>
<sequence length="306" mass="33423">MKPAALLVALFLYAGMAAHSQWRFLPQMGIDNLKSSLYVNDQKASSTFSGSTAFKAALRTDYLFKGGHGPYFSVGSSPSAISLSFANPENLTNNYSVESSGLQWRLEGGYGFRSKPIYFKKGAANNSTTKSSNSKTESYTTVVKKSCGTYTYTYRCHRSTPPQKQAQNEAFNLRLQPSIGMAYLPSIKDDIVQEGGSTTYRAGNWNTGFVSALGFELAKGARSFLTLQLSYTKGIGNLDTRTVTTAVDGKTVVTSLRSTASSWSLTAGVPISITKKTTSTTKSETKKETSEKCKNYYYKRCSRTVI</sequence>
<evidence type="ECO:0000256" key="1">
    <source>
        <dbReference type="SAM" id="SignalP"/>
    </source>
</evidence>
<name>A0A172TYD3_9BACT</name>
<dbReference type="EMBL" id="CP011390">
    <property type="protein sequence ID" value="ANE51747.1"/>
    <property type="molecule type" value="Genomic_DNA"/>
</dbReference>
<dbReference type="Proteomes" id="UP000077177">
    <property type="component" value="Chromosome"/>
</dbReference>
<gene>
    <name evidence="2" type="ORF">SY85_15840</name>
</gene>
<dbReference type="AlphaFoldDB" id="A0A172TYD3"/>
<dbReference type="RefSeq" id="WP_066405872.1">
    <property type="nucleotide sequence ID" value="NZ_CP011390.1"/>
</dbReference>
<protein>
    <recommendedName>
        <fullName evidence="4">Outer membrane protein beta-barrel domain-containing protein</fullName>
    </recommendedName>
</protein>
<reference evidence="3" key="1">
    <citation type="submission" date="2015-01" db="EMBL/GenBank/DDBJ databases">
        <title>Flavisolibacter sp./LCS9/ whole genome sequencing.</title>
        <authorList>
            <person name="Kim M.K."/>
            <person name="Srinivasan S."/>
            <person name="Lee J.-J."/>
        </authorList>
    </citation>
    <scope>NUCLEOTIDE SEQUENCE [LARGE SCALE GENOMIC DNA]</scope>
    <source>
        <strain evidence="3">LCS9</strain>
    </source>
</reference>